<evidence type="ECO:0000256" key="4">
    <source>
        <dbReference type="ARBA" id="ARBA00023163"/>
    </source>
</evidence>
<proteinExistence type="inferred from homology"/>
<dbReference type="GO" id="GO:0003677">
    <property type="term" value="F:DNA binding"/>
    <property type="evidence" value="ECO:0007669"/>
    <property type="project" value="InterPro"/>
</dbReference>
<dbReference type="InterPro" id="IPR036388">
    <property type="entry name" value="WH-like_DNA-bd_sf"/>
</dbReference>
<gene>
    <name evidence="7" type="ORF">C8D94_103158</name>
</gene>
<dbReference type="NCBIfam" id="TIGR02937">
    <property type="entry name" value="sigma70-ECF"/>
    <property type="match status" value="1"/>
</dbReference>
<dbReference type="InterPro" id="IPR013249">
    <property type="entry name" value="RNA_pol_sigma70_r4_t2"/>
</dbReference>
<protein>
    <submittedName>
        <fullName evidence="7">RNA polymerase sigma-70 factor (ECF subfamily)</fullName>
    </submittedName>
</protein>
<evidence type="ECO:0000256" key="1">
    <source>
        <dbReference type="ARBA" id="ARBA00010641"/>
    </source>
</evidence>
<dbReference type="InterPro" id="IPR039425">
    <property type="entry name" value="RNA_pol_sigma-70-like"/>
</dbReference>
<dbReference type="EMBL" id="QRAO01000003">
    <property type="protein sequence ID" value="RDK85334.1"/>
    <property type="molecule type" value="Genomic_DNA"/>
</dbReference>
<evidence type="ECO:0000313" key="8">
    <source>
        <dbReference type="Proteomes" id="UP000255317"/>
    </source>
</evidence>
<dbReference type="InterPro" id="IPR013325">
    <property type="entry name" value="RNA_pol_sigma_r2"/>
</dbReference>
<dbReference type="InterPro" id="IPR007627">
    <property type="entry name" value="RNA_pol_sigma70_r2"/>
</dbReference>
<dbReference type="Pfam" id="PF04542">
    <property type="entry name" value="Sigma70_r2"/>
    <property type="match status" value="1"/>
</dbReference>
<reference evidence="7 8" key="1">
    <citation type="submission" date="2018-07" db="EMBL/GenBank/DDBJ databases">
        <title>Genomic Encyclopedia of Type Strains, Phase IV (KMG-IV): sequencing the most valuable type-strain genomes for metagenomic binning, comparative biology and taxonomic classification.</title>
        <authorList>
            <person name="Goeker M."/>
        </authorList>
    </citation>
    <scope>NUCLEOTIDE SEQUENCE [LARGE SCALE GENOMIC DNA]</scope>
    <source>
        <strain evidence="7 8">DSM 101478</strain>
    </source>
</reference>
<dbReference type="PANTHER" id="PTHR43133">
    <property type="entry name" value="RNA POLYMERASE ECF-TYPE SIGMA FACTO"/>
    <property type="match status" value="1"/>
</dbReference>
<evidence type="ECO:0000256" key="2">
    <source>
        <dbReference type="ARBA" id="ARBA00023015"/>
    </source>
</evidence>
<dbReference type="Gene3D" id="1.10.10.10">
    <property type="entry name" value="Winged helix-like DNA-binding domain superfamily/Winged helix DNA-binding domain"/>
    <property type="match status" value="1"/>
</dbReference>
<dbReference type="OrthoDB" id="1160671at2"/>
<feature type="domain" description="RNA polymerase sigma-70 region 2" evidence="5">
    <location>
        <begin position="27"/>
        <end position="92"/>
    </location>
</feature>
<evidence type="ECO:0000256" key="3">
    <source>
        <dbReference type="ARBA" id="ARBA00023082"/>
    </source>
</evidence>
<dbReference type="Proteomes" id="UP000255317">
    <property type="component" value="Unassembled WGS sequence"/>
</dbReference>
<dbReference type="SUPFAM" id="SSF88946">
    <property type="entry name" value="Sigma2 domain of RNA polymerase sigma factors"/>
    <property type="match status" value="1"/>
</dbReference>
<dbReference type="Gene3D" id="1.10.1740.10">
    <property type="match status" value="1"/>
</dbReference>
<dbReference type="CDD" id="cd06171">
    <property type="entry name" value="Sigma70_r4"/>
    <property type="match status" value="1"/>
</dbReference>
<feature type="domain" description="RNA polymerase sigma factor 70 region 4 type 2" evidence="6">
    <location>
        <begin position="123"/>
        <end position="174"/>
    </location>
</feature>
<sequence length="187" mass="21663">MALTHQDISTVLSLCKKGNQLAQLEVYNRYHKAMYNVAMRIVKDTALAEDCMQEGFIAAFEKLETFKGNATFGSWLKRIVVNRSIAAYHKSKKFVPLPEFNEIEHEVETQTNGEEYSNLKVLQILECMEGIHSKYRQILNLHYIEGYDYEEICGILNISNANCRTLISRAKESLRKKLKMIQKLEHN</sequence>
<dbReference type="InterPro" id="IPR013324">
    <property type="entry name" value="RNA_pol_sigma_r3/r4-like"/>
</dbReference>
<evidence type="ECO:0000259" key="5">
    <source>
        <dbReference type="Pfam" id="PF04542"/>
    </source>
</evidence>
<comment type="similarity">
    <text evidence="1">Belongs to the sigma-70 factor family. ECF subfamily.</text>
</comment>
<dbReference type="GO" id="GO:0006352">
    <property type="term" value="P:DNA-templated transcription initiation"/>
    <property type="evidence" value="ECO:0007669"/>
    <property type="project" value="InterPro"/>
</dbReference>
<keyword evidence="2" id="KW-0805">Transcription regulation</keyword>
<name>A0A370QAD4_9FLAO</name>
<organism evidence="7 8">
    <name type="scientific">Marinirhabdus gelatinilytica</name>
    <dbReference type="NCBI Taxonomy" id="1703343"/>
    <lineage>
        <taxon>Bacteria</taxon>
        <taxon>Pseudomonadati</taxon>
        <taxon>Bacteroidota</taxon>
        <taxon>Flavobacteriia</taxon>
        <taxon>Flavobacteriales</taxon>
        <taxon>Flavobacteriaceae</taxon>
    </lineage>
</organism>
<dbReference type="InterPro" id="IPR014284">
    <property type="entry name" value="RNA_pol_sigma-70_dom"/>
</dbReference>
<dbReference type="RefSeq" id="WP_115123763.1">
    <property type="nucleotide sequence ID" value="NZ_QRAO01000003.1"/>
</dbReference>
<dbReference type="AlphaFoldDB" id="A0A370QAD4"/>
<dbReference type="SUPFAM" id="SSF88659">
    <property type="entry name" value="Sigma3 and sigma4 domains of RNA polymerase sigma factors"/>
    <property type="match status" value="1"/>
</dbReference>
<keyword evidence="4" id="KW-0804">Transcription</keyword>
<comment type="caution">
    <text evidence="7">The sequence shown here is derived from an EMBL/GenBank/DDBJ whole genome shotgun (WGS) entry which is preliminary data.</text>
</comment>
<accession>A0A370QAD4</accession>
<keyword evidence="8" id="KW-1185">Reference proteome</keyword>
<dbReference type="PANTHER" id="PTHR43133:SF60">
    <property type="entry name" value="RNA POLYMERASE SIGMA FACTOR SIGV"/>
    <property type="match status" value="1"/>
</dbReference>
<evidence type="ECO:0000313" key="7">
    <source>
        <dbReference type="EMBL" id="RDK85334.1"/>
    </source>
</evidence>
<evidence type="ECO:0000259" key="6">
    <source>
        <dbReference type="Pfam" id="PF08281"/>
    </source>
</evidence>
<dbReference type="GO" id="GO:0016987">
    <property type="term" value="F:sigma factor activity"/>
    <property type="evidence" value="ECO:0007669"/>
    <property type="project" value="UniProtKB-KW"/>
</dbReference>
<dbReference type="Pfam" id="PF08281">
    <property type="entry name" value="Sigma70_r4_2"/>
    <property type="match status" value="1"/>
</dbReference>
<keyword evidence="3" id="KW-0731">Sigma factor</keyword>